<gene>
    <name evidence="4" type="ORF">LY28_00407</name>
</gene>
<dbReference type="PANTHER" id="PTHR43022:SF1">
    <property type="entry name" value="PROTEIN SMF"/>
    <property type="match status" value="1"/>
</dbReference>
<dbReference type="InterPro" id="IPR036388">
    <property type="entry name" value="WH-like_DNA-bd_sf"/>
</dbReference>
<dbReference type="InterPro" id="IPR003488">
    <property type="entry name" value="DprA"/>
</dbReference>
<dbReference type="SUPFAM" id="SSF102405">
    <property type="entry name" value="MCP/YpsA-like"/>
    <property type="match status" value="1"/>
</dbReference>
<proteinExistence type="inferred from homology"/>
<organism evidence="4 5">
    <name type="scientific">Ruminiclostridium sufflavum DSM 19573</name>
    <dbReference type="NCBI Taxonomy" id="1121337"/>
    <lineage>
        <taxon>Bacteria</taxon>
        <taxon>Bacillati</taxon>
        <taxon>Bacillota</taxon>
        <taxon>Clostridia</taxon>
        <taxon>Eubacteriales</taxon>
        <taxon>Oscillospiraceae</taxon>
        <taxon>Ruminiclostridium</taxon>
    </lineage>
</organism>
<name>A0A318XNV1_9FIRM</name>
<dbReference type="AlphaFoldDB" id="A0A318XNV1"/>
<protein>
    <submittedName>
        <fullName evidence="4">DNA processing protein</fullName>
    </submittedName>
</protein>
<evidence type="ECO:0000259" key="3">
    <source>
        <dbReference type="Pfam" id="PF17782"/>
    </source>
</evidence>
<dbReference type="OrthoDB" id="9785707at2"/>
<evidence type="ECO:0000256" key="1">
    <source>
        <dbReference type="ARBA" id="ARBA00006525"/>
    </source>
</evidence>
<dbReference type="Pfam" id="PF17782">
    <property type="entry name" value="WHD_DprA"/>
    <property type="match status" value="1"/>
</dbReference>
<feature type="domain" description="Smf/DprA SLOG" evidence="2">
    <location>
        <begin position="78"/>
        <end position="287"/>
    </location>
</feature>
<dbReference type="InterPro" id="IPR057666">
    <property type="entry name" value="DrpA_SLOG"/>
</dbReference>
<dbReference type="Pfam" id="PF02481">
    <property type="entry name" value="DNA_processg_A"/>
    <property type="match status" value="1"/>
</dbReference>
<evidence type="ECO:0000313" key="4">
    <source>
        <dbReference type="EMBL" id="PYG89810.1"/>
    </source>
</evidence>
<sequence length="378" mass="42042">MKEIEYWIWITSLEGLGAVKARTLLKIYKHPEIIYHMSSQELVKTRLLTDKNIQELLNCNKRERISEIYSSMVKHNIKIISIFDEIYPDNLRQIYDPPVALYYIGKFEINAFIIAIVGSRKTTSYGARSAKKLSYELAARGTRIVSGLARGIDRIAHEGCLDAGGKTIAVLGCGLDNIYPPDNIGLFDRIVNSDGLILSEYPPGMPPLQRNFPARNRIISGISSGVLVVEAAGRSGSLITAGYALEQGREVFAVPGNIDSAYSGGANQLIKDGAKMVLEVNDILEEFPWGEKIIADILKEDLSNNFIKQNSKSNFSIFRGLSTEEIRMVKIISNGVHHIDEIIEKSNISAKEANNFLFMLEMKGVISQLPGKIFELCL</sequence>
<dbReference type="PANTHER" id="PTHR43022">
    <property type="entry name" value="PROTEIN SMF"/>
    <property type="match status" value="1"/>
</dbReference>
<evidence type="ECO:0000259" key="2">
    <source>
        <dbReference type="Pfam" id="PF02481"/>
    </source>
</evidence>
<dbReference type="NCBIfam" id="TIGR00732">
    <property type="entry name" value="dprA"/>
    <property type="match status" value="1"/>
</dbReference>
<dbReference type="Gene3D" id="3.40.50.450">
    <property type="match status" value="1"/>
</dbReference>
<keyword evidence="5" id="KW-1185">Reference proteome</keyword>
<dbReference type="Gene3D" id="1.10.10.10">
    <property type="entry name" value="Winged helix-like DNA-binding domain superfamily/Winged helix DNA-binding domain"/>
    <property type="match status" value="1"/>
</dbReference>
<dbReference type="GO" id="GO:0009294">
    <property type="term" value="P:DNA-mediated transformation"/>
    <property type="evidence" value="ECO:0007669"/>
    <property type="project" value="InterPro"/>
</dbReference>
<comment type="similarity">
    <text evidence="1">Belongs to the DprA/Smf family.</text>
</comment>
<reference evidence="4 5" key="1">
    <citation type="submission" date="2018-06" db="EMBL/GenBank/DDBJ databases">
        <title>Genomic Encyclopedia of Type Strains, Phase I: the one thousand microbial genomes (KMG-I) project.</title>
        <authorList>
            <person name="Kyrpides N."/>
        </authorList>
    </citation>
    <scope>NUCLEOTIDE SEQUENCE [LARGE SCALE GENOMIC DNA]</scope>
    <source>
        <strain evidence="4 5">DSM 19573</strain>
    </source>
</reference>
<dbReference type="EMBL" id="QKMR01000002">
    <property type="protein sequence ID" value="PYG89810.1"/>
    <property type="molecule type" value="Genomic_DNA"/>
</dbReference>
<dbReference type="Proteomes" id="UP000248132">
    <property type="component" value="Unassembled WGS sequence"/>
</dbReference>
<dbReference type="InterPro" id="IPR041614">
    <property type="entry name" value="DprA_WH"/>
</dbReference>
<evidence type="ECO:0000313" key="5">
    <source>
        <dbReference type="Proteomes" id="UP000248132"/>
    </source>
</evidence>
<comment type="caution">
    <text evidence="4">The sequence shown here is derived from an EMBL/GenBank/DDBJ whole genome shotgun (WGS) entry which is preliminary data.</text>
</comment>
<accession>A0A318XNV1</accession>
<dbReference type="RefSeq" id="WP_110460493.1">
    <property type="nucleotide sequence ID" value="NZ_QKMR01000002.1"/>
</dbReference>
<feature type="domain" description="DprA winged helix" evidence="3">
    <location>
        <begin position="321"/>
        <end position="372"/>
    </location>
</feature>